<proteinExistence type="predicted"/>
<sequence length="140" mass="15890">MLGQNEAPLPFFFVGKTVTTQRINRFLQTKHVALSEQLGKPDTKSVWYSREHVSKLLDEIDRAGADGLRIYFGTYGEEEVYPGQTCLLMVMTKYDQEKCRRSDITIEDSCDFQARSIDSSKPRDFNVGSPCPPICDGLDE</sequence>
<evidence type="ECO:0000313" key="1">
    <source>
        <dbReference type="EMBL" id="SIS96446.1"/>
    </source>
</evidence>
<organism evidence="1 2">
    <name type="scientific">Filimonas lacunae</name>
    <dbReference type="NCBI Taxonomy" id="477680"/>
    <lineage>
        <taxon>Bacteria</taxon>
        <taxon>Pseudomonadati</taxon>
        <taxon>Bacteroidota</taxon>
        <taxon>Chitinophagia</taxon>
        <taxon>Chitinophagales</taxon>
        <taxon>Chitinophagaceae</taxon>
        <taxon>Filimonas</taxon>
    </lineage>
</organism>
<dbReference type="STRING" id="477680.SAMN05421788_102362"/>
<dbReference type="OrthoDB" id="662966at2"/>
<keyword evidence="2" id="KW-1185">Reference proteome</keyword>
<dbReference type="Proteomes" id="UP000186917">
    <property type="component" value="Unassembled WGS sequence"/>
</dbReference>
<protein>
    <submittedName>
        <fullName evidence="1">Uncharacterized protein</fullName>
    </submittedName>
</protein>
<name>A0A1N7NDT0_9BACT</name>
<dbReference type="EMBL" id="FTOR01000002">
    <property type="protein sequence ID" value="SIS96446.1"/>
    <property type="molecule type" value="Genomic_DNA"/>
</dbReference>
<reference evidence="2" key="1">
    <citation type="submission" date="2017-01" db="EMBL/GenBank/DDBJ databases">
        <authorList>
            <person name="Varghese N."/>
            <person name="Submissions S."/>
        </authorList>
    </citation>
    <scope>NUCLEOTIDE SEQUENCE [LARGE SCALE GENOMIC DNA]</scope>
    <source>
        <strain evidence="2">DSM 21054</strain>
    </source>
</reference>
<evidence type="ECO:0000313" key="2">
    <source>
        <dbReference type="Proteomes" id="UP000186917"/>
    </source>
</evidence>
<accession>A0A1N7NDT0</accession>
<dbReference type="RefSeq" id="WP_076378052.1">
    <property type="nucleotide sequence ID" value="NZ_AP017422.1"/>
</dbReference>
<gene>
    <name evidence="1" type="ORF">SAMN05421788_102362</name>
</gene>
<dbReference type="AlphaFoldDB" id="A0A1N7NDT0"/>